<organism evidence="1 2">
    <name type="scientific">Nonomuraea pusilla</name>
    <dbReference type="NCBI Taxonomy" id="46177"/>
    <lineage>
        <taxon>Bacteria</taxon>
        <taxon>Bacillati</taxon>
        <taxon>Actinomycetota</taxon>
        <taxon>Actinomycetes</taxon>
        <taxon>Streptosporangiales</taxon>
        <taxon>Streptosporangiaceae</taxon>
        <taxon>Nonomuraea</taxon>
    </lineage>
</organism>
<dbReference type="Proteomes" id="UP000198953">
    <property type="component" value="Unassembled WGS sequence"/>
</dbReference>
<gene>
    <name evidence="1" type="ORF">SAMN05660976_00783</name>
</gene>
<dbReference type="OrthoDB" id="9958461at2"/>
<protein>
    <submittedName>
        <fullName evidence="1">Uncharacterized protein</fullName>
    </submittedName>
</protein>
<keyword evidence="2" id="KW-1185">Reference proteome</keyword>
<sequence length="275" mass="30932">MAHLPVLVVGDVEEQLDPFQPYPLIHLPDEPGRWPLRSWREQYEKALADLGDDPSDEVDDLTDVAAVLTRRLGEDVRKVGPDEYVIERETNPDARFDYYSEGGWFEGALLRRDGEWVSHALKDEVDFEGMRRLARERAETTFAEFTAAVKGLERPLPRAAWLARRAGGPERDAALREEYLKIPWVAAASPFATSTSDVQNVFCLDAPDPRAAYVGQQVRSAGVSEALVVNGTWHSRHDLGDRARGNTSQYWAARFWGLLGRVSGDEQLTMVDCHV</sequence>
<accession>A0A1H7IEV3</accession>
<dbReference type="AlphaFoldDB" id="A0A1H7IEV3"/>
<evidence type="ECO:0000313" key="1">
    <source>
        <dbReference type="EMBL" id="SEK61026.1"/>
    </source>
</evidence>
<name>A0A1H7IEV3_9ACTN</name>
<reference evidence="1 2" key="1">
    <citation type="submission" date="2016-10" db="EMBL/GenBank/DDBJ databases">
        <authorList>
            <person name="de Groot N.N."/>
        </authorList>
    </citation>
    <scope>NUCLEOTIDE SEQUENCE [LARGE SCALE GENOMIC DNA]</scope>
    <source>
        <strain evidence="1 2">DSM 43357</strain>
    </source>
</reference>
<dbReference type="EMBL" id="FOBF01000002">
    <property type="protein sequence ID" value="SEK61026.1"/>
    <property type="molecule type" value="Genomic_DNA"/>
</dbReference>
<dbReference type="RefSeq" id="WP_091098314.1">
    <property type="nucleotide sequence ID" value="NZ_FOBF01000002.1"/>
</dbReference>
<proteinExistence type="predicted"/>
<evidence type="ECO:0000313" key="2">
    <source>
        <dbReference type="Proteomes" id="UP000198953"/>
    </source>
</evidence>